<organism evidence="1 2">
    <name type="scientific">Bacillus phage DZ1</name>
    <dbReference type="NCBI Taxonomy" id="3075862"/>
    <lineage>
        <taxon>Viruses</taxon>
        <taxon>Duplodnaviria</taxon>
        <taxon>Heunggongvirae</taxon>
        <taxon>Uroviricota</taxon>
        <taxon>Caudoviricetes</taxon>
        <taxon>Ehrlichviridae</taxon>
        <taxon>Dazunavirus</taxon>
        <taxon>Dazunavirus DZ1</taxon>
    </lineage>
</organism>
<protein>
    <submittedName>
        <fullName evidence="1">Uncharacterized protein</fullName>
    </submittedName>
</protein>
<reference evidence="1 2" key="1">
    <citation type="submission" date="2023-07" db="EMBL/GenBank/DDBJ databases">
        <title>Isolation and characterization of Bacillus cereus bacteriophage DZ1 and its application in foods.</title>
        <authorList>
            <person name="Huang Z."/>
            <person name="Ding Y."/>
            <person name="Wu Q."/>
        </authorList>
    </citation>
    <scope>NUCLEOTIDE SEQUENCE [LARGE SCALE GENOMIC DNA]</scope>
</reference>
<dbReference type="EMBL" id="OR338916">
    <property type="protein sequence ID" value="WNL49458.1"/>
    <property type="molecule type" value="Genomic_DNA"/>
</dbReference>
<evidence type="ECO:0000313" key="2">
    <source>
        <dbReference type="Proteomes" id="UP001304814"/>
    </source>
</evidence>
<name>A0AA96ENT9_9CAUD</name>
<keyword evidence="2" id="KW-1185">Reference proteome</keyword>
<accession>A0AA96ENT9</accession>
<proteinExistence type="predicted"/>
<evidence type="ECO:0000313" key="1">
    <source>
        <dbReference type="EMBL" id="WNL49458.1"/>
    </source>
</evidence>
<dbReference type="Proteomes" id="UP001304814">
    <property type="component" value="Segment"/>
</dbReference>
<sequence>MLKIGDSVKVKSFSLESEHNPTGEDEGVITYIEKAFIKTPYMPAVQVKLVGGDMDNHKIMRFTFEEVTKIEDNGN</sequence>